<dbReference type="Proteomes" id="UP001198893">
    <property type="component" value="Unassembled WGS sequence"/>
</dbReference>
<organism evidence="2 3">
    <name type="scientific">Roseburia amylophila</name>
    <dbReference type="NCBI Taxonomy" id="2981794"/>
    <lineage>
        <taxon>Bacteria</taxon>
        <taxon>Bacillati</taxon>
        <taxon>Bacillota</taxon>
        <taxon>Clostridia</taxon>
        <taxon>Lachnospirales</taxon>
        <taxon>Lachnospiraceae</taxon>
        <taxon>Roseburia</taxon>
    </lineage>
</organism>
<keyword evidence="1" id="KW-0812">Transmembrane</keyword>
<feature type="transmembrane region" description="Helical" evidence="1">
    <location>
        <begin position="196"/>
        <end position="215"/>
    </location>
</feature>
<evidence type="ECO:0008006" key="4">
    <source>
        <dbReference type="Google" id="ProtNLM"/>
    </source>
</evidence>
<comment type="caution">
    <text evidence="2">The sequence shown here is derived from an EMBL/GenBank/DDBJ whole genome shotgun (WGS) entry which is preliminary data.</text>
</comment>
<gene>
    <name evidence="2" type="ORF">LKD47_10965</name>
</gene>
<proteinExistence type="predicted"/>
<protein>
    <recommendedName>
        <fullName evidence="4">ABC-2 family transporter protein</fullName>
    </recommendedName>
</protein>
<feature type="transmembrane region" description="Helical" evidence="1">
    <location>
        <begin position="20"/>
        <end position="41"/>
    </location>
</feature>
<name>A0AAW4WE09_9FIRM</name>
<sequence>MNLQSKIQNLYCRMKSMRFLTLLIIWGFMVDDMLRLYRNLAMELNVKDSFAILPFIQNDDFFMKVVLLSVLCFYSNAPFMERNELYFVQRIGKKRWGSRNIFYIFGSSILLAVILVLLSILLNFPAVDFSNSWGSLYRTVSVYGMEKYQIPLIVDTKVMSAFTPYQMIGHVILMDILAFAVIGMLLYTLSLYVRRVGAYIVTILLIFFSTMVNYLDAGAKLGLIYFSPFSWENVGNWRYGYDLSKPNFVYIYVGYFLILFLLVVAGQRQIQRIDWISREE</sequence>
<dbReference type="RefSeq" id="WP_117698865.1">
    <property type="nucleotide sequence ID" value="NZ_JAJEQW010000012.1"/>
</dbReference>
<feature type="transmembrane region" description="Helical" evidence="1">
    <location>
        <begin position="61"/>
        <end position="80"/>
    </location>
</feature>
<accession>A0AAW4WE09</accession>
<evidence type="ECO:0000256" key="1">
    <source>
        <dbReference type="SAM" id="Phobius"/>
    </source>
</evidence>
<dbReference type="EMBL" id="JAJEQW010000012">
    <property type="protein sequence ID" value="MCC2242819.1"/>
    <property type="molecule type" value="Genomic_DNA"/>
</dbReference>
<dbReference type="AlphaFoldDB" id="A0AAW4WE09"/>
<reference evidence="2" key="1">
    <citation type="submission" date="2021-10" db="EMBL/GenBank/DDBJ databases">
        <title>Anaerobic single-cell dispensing facilitates the cultivation of human gut bacteria.</title>
        <authorList>
            <person name="Afrizal A."/>
        </authorList>
    </citation>
    <scope>NUCLEOTIDE SEQUENCE</scope>
    <source>
        <strain evidence="2">CLA-AA-H204</strain>
    </source>
</reference>
<keyword evidence="1" id="KW-0472">Membrane</keyword>
<feature type="transmembrane region" description="Helical" evidence="1">
    <location>
        <begin position="101"/>
        <end position="122"/>
    </location>
</feature>
<evidence type="ECO:0000313" key="2">
    <source>
        <dbReference type="EMBL" id="MCC2242819.1"/>
    </source>
</evidence>
<feature type="transmembrane region" description="Helical" evidence="1">
    <location>
        <begin position="248"/>
        <end position="266"/>
    </location>
</feature>
<keyword evidence="1" id="KW-1133">Transmembrane helix</keyword>
<feature type="transmembrane region" description="Helical" evidence="1">
    <location>
        <begin position="167"/>
        <end position="189"/>
    </location>
</feature>
<evidence type="ECO:0000313" key="3">
    <source>
        <dbReference type="Proteomes" id="UP001198893"/>
    </source>
</evidence>